<sequence length="237" mass="25588">MNLITFASLKGGAGKTTSLMAACGSLVSRGTRVGLFEADDNQPLHAWREYAQGKGTWNDACEIANAMDLAAFEQAYEHFETSGYDIALADTQGGGSEFNATIIASSDLIVIPSALTRLDLDSTLDTYAVVDEILEQTETPDIPVAILITQMPSRRLTSAQSFCLDIIEQLPSFDCTLPYRSAFADIKSLGMLHIYREALSQIPSKRIAATHITTAIADADRLADTLLEALEAQDAHP</sequence>
<dbReference type="InterPro" id="IPR027417">
    <property type="entry name" value="P-loop_NTPase"/>
</dbReference>
<dbReference type="OrthoDB" id="113462at2"/>
<gene>
    <name evidence="1" type="primary">virC1</name>
    <name evidence="1" type="ordered locus">RD1_A0109</name>
</gene>
<name>Q07GJ4_ROSDO</name>
<geneLocation type="plasmid" evidence="1 2">
    <name>pTB1</name>
</geneLocation>
<dbReference type="SUPFAM" id="SSF52540">
    <property type="entry name" value="P-loop containing nucleoside triphosphate hydrolases"/>
    <property type="match status" value="1"/>
</dbReference>
<dbReference type="Proteomes" id="UP000007029">
    <property type="component" value="Plasmid pTB1"/>
</dbReference>
<organism evidence="1 2">
    <name type="scientific">Roseobacter denitrificans (strain ATCC 33942 / OCh 114)</name>
    <name type="common">Erythrobacter sp. (strain OCh 114)</name>
    <name type="synonym">Roseobacter denitrificans</name>
    <dbReference type="NCBI Taxonomy" id="375451"/>
    <lineage>
        <taxon>Bacteria</taxon>
        <taxon>Pseudomonadati</taxon>
        <taxon>Pseudomonadota</taxon>
        <taxon>Alphaproteobacteria</taxon>
        <taxon>Rhodobacterales</taxon>
        <taxon>Roseobacteraceae</taxon>
        <taxon>Roseobacter</taxon>
    </lineage>
</organism>
<dbReference type="NCBIfam" id="NF010423">
    <property type="entry name" value="PRK13849.1"/>
    <property type="match status" value="1"/>
</dbReference>
<dbReference type="EMBL" id="CP000464">
    <property type="protein sequence ID" value="ABI93405.1"/>
    <property type="molecule type" value="Genomic_DNA"/>
</dbReference>
<dbReference type="HOGENOM" id="CLU_104617_0_0_5"/>
<dbReference type="InterPro" id="IPR050678">
    <property type="entry name" value="DNA_Partitioning_ATPase"/>
</dbReference>
<protein>
    <submittedName>
        <fullName evidence="1">VirC1</fullName>
    </submittedName>
</protein>
<dbReference type="RefSeq" id="WP_011655461.1">
    <property type="nucleotide sequence ID" value="NC_008386.1"/>
</dbReference>
<dbReference type="AlphaFoldDB" id="Q07GJ4"/>
<dbReference type="PIRSF" id="PIRSF009320">
    <property type="entry name" value="Nuc_binding_HP_1000"/>
    <property type="match status" value="1"/>
</dbReference>
<dbReference type="InterPro" id="IPR009744">
    <property type="entry name" value="VirC1"/>
</dbReference>
<keyword evidence="1" id="KW-0614">Plasmid</keyword>
<dbReference type="KEGG" id="rde:RD1_A0109"/>
<keyword evidence="2" id="KW-1185">Reference proteome</keyword>
<proteinExistence type="predicted"/>
<dbReference type="Pfam" id="PF07015">
    <property type="entry name" value="VirC1"/>
    <property type="match status" value="1"/>
</dbReference>
<evidence type="ECO:0000313" key="2">
    <source>
        <dbReference type="Proteomes" id="UP000007029"/>
    </source>
</evidence>
<evidence type="ECO:0000313" key="1">
    <source>
        <dbReference type="EMBL" id="ABI93405.1"/>
    </source>
</evidence>
<dbReference type="Gene3D" id="3.40.50.300">
    <property type="entry name" value="P-loop containing nucleotide triphosphate hydrolases"/>
    <property type="match status" value="1"/>
</dbReference>
<dbReference type="PANTHER" id="PTHR13696">
    <property type="entry name" value="P-LOOP CONTAINING NUCLEOSIDE TRIPHOSPHATE HYDROLASE"/>
    <property type="match status" value="1"/>
</dbReference>
<reference evidence="1 2" key="1">
    <citation type="journal article" date="2007" name="J. Bacteriol.">
        <title>The complete genome sequence of Roseobacter denitrificans reveals a mixotrophic rather than photosynthetic metabolism.</title>
        <authorList>
            <person name="Swingley W.D."/>
            <person name="Sadekar S."/>
            <person name="Mastrian S.D."/>
            <person name="Matthies H.J."/>
            <person name="Hao J."/>
            <person name="Ramos H."/>
            <person name="Acharya C.R."/>
            <person name="Conrad A.L."/>
            <person name="Taylor H.L."/>
            <person name="Dejesa L.C."/>
            <person name="Shah M.K."/>
            <person name="O'huallachain M.E."/>
            <person name="Lince M.T."/>
            <person name="Blankenship R.E."/>
            <person name="Beatty J.T."/>
            <person name="Touchman J.W."/>
        </authorList>
    </citation>
    <scope>NUCLEOTIDE SEQUENCE [LARGE SCALE GENOMIC DNA]</scope>
    <source>
        <strain evidence="2">ATCC 33942 / OCh 114</strain>
        <plasmid evidence="1 2">pTB1</plasmid>
    </source>
</reference>
<dbReference type="PANTHER" id="PTHR13696:SF96">
    <property type="entry name" value="COBQ_COBB_MIND_PARA NUCLEOTIDE BINDING DOMAIN-CONTAINING PROTEIN"/>
    <property type="match status" value="1"/>
</dbReference>
<dbReference type="CDD" id="cd02042">
    <property type="entry name" value="ParAB_family"/>
    <property type="match status" value="1"/>
</dbReference>
<accession>Q07GJ4</accession>